<dbReference type="NCBIfam" id="TIGR04065">
    <property type="entry name" value="ocin_CLI_3235"/>
    <property type="match status" value="1"/>
</dbReference>
<dbReference type="STRING" id="1330534.L323_02905"/>
<proteinExistence type="predicted"/>
<dbReference type="AlphaFoldDB" id="U4R532"/>
<dbReference type="Proteomes" id="UP000016860">
    <property type="component" value="Unassembled WGS sequence"/>
</dbReference>
<organism evidence="1 2">
    <name type="scientific">Ruminiclostridium papyrosolvens C7</name>
    <dbReference type="NCBI Taxonomy" id="1330534"/>
    <lineage>
        <taxon>Bacteria</taxon>
        <taxon>Bacillati</taxon>
        <taxon>Bacillota</taxon>
        <taxon>Clostridia</taxon>
        <taxon>Eubacteriales</taxon>
        <taxon>Oscillospiraceae</taxon>
        <taxon>Ruminiclostridium</taxon>
    </lineage>
</organism>
<sequence>MKKLSKRSDVASNTISAFDLCSSNCNCYSFCVSHCKTAPGAEGAISSSLISGLYSDVKGYAG</sequence>
<evidence type="ECO:0000313" key="1">
    <source>
        <dbReference type="EMBL" id="EPR13696.1"/>
    </source>
</evidence>
<name>U4R532_9FIRM</name>
<dbReference type="RefSeq" id="WP_020814213.1">
    <property type="nucleotide sequence ID" value="NZ_ATAY01000015.1"/>
</dbReference>
<dbReference type="EMBL" id="ATAY01000015">
    <property type="protein sequence ID" value="EPR13696.1"/>
    <property type="molecule type" value="Genomic_DNA"/>
</dbReference>
<comment type="caution">
    <text evidence="1">The sequence shown here is derived from an EMBL/GenBank/DDBJ whole genome shotgun (WGS) entry which is preliminary data.</text>
</comment>
<accession>U4R532</accession>
<reference evidence="1 2" key="1">
    <citation type="journal article" date="2013" name="Genome Announc.">
        <title>Draft Genome Sequence of the Cellulolytic Bacterium Clostridium papyrosolvens C7 (ATCC 700395).</title>
        <authorList>
            <person name="Zepeda V."/>
            <person name="Dassa B."/>
            <person name="Borovok I."/>
            <person name="Lamed R."/>
            <person name="Bayer E.A."/>
            <person name="Cate J.H."/>
        </authorList>
    </citation>
    <scope>NUCLEOTIDE SEQUENCE [LARGE SCALE GENOMIC DNA]</scope>
    <source>
        <strain evidence="1 2">C7</strain>
    </source>
</reference>
<gene>
    <name evidence="1" type="ORF">L323_02905</name>
</gene>
<dbReference type="InterPro" id="IPR023968">
    <property type="entry name" value="Bacteriocin_CLI3235"/>
</dbReference>
<evidence type="ECO:0000313" key="2">
    <source>
        <dbReference type="Proteomes" id="UP000016860"/>
    </source>
</evidence>
<protein>
    <submittedName>
        <fullName evidence="1">Bacteriocin</fullName>
    </submittedName>
</protein>
<dbReference type="OrthoDB" id="2067856at2"/>